<dbReference type="AlphaFoldDB" id="A0A5C4JVB8"/>
<dbReference type="Pfam" id="PF01882">
    <property type="entry name" value="DUF58"/>
    <property type="match status" value="1"/>
</dbReference>
<evidence type="ECO:0000259" key="2">
    <source>
        <dbReference type="Pfam" id="PF01882"/>
    </source>
</evidence>
<reference evidence="3 4" key="1">
    <citation type="submission" date="2019-05" db="EMBL/GenBank/DDBJ databases">
        <authorList>
            <person name="Lee S.D."/>
        </authorList>
    </citation>
    <scope>NUCLEOTIDE SEQUENCE [LARGE SCALE GENOMIC DNA]</scope>
    <source>
        <strain evidence="3 4">GH2-6</strain>
    </source>
</reference>
<reference evidence="3 4" key="2">
    <citation type="submission" date="2019-06" db="EMBL/GenBank/DDBJ databases">
        <title>Martelella lutilitoris sp. nov., isolated from a tidal mudflat.</title>
        <authorList>
            <person name="Kim Y.-J."/>
        </authorList>
    </citation>
    <scope>NUCLEOTIDE SEQUENCE [LARGE SCALE GENOMIC DNA]</scope>
    <source>
        <strain evidence="3 4">GH2-6</strain>
    </source>
</reference>
<evidence type="ECO:0000313" key="4">
    <source>
        <dbReference type="Proteomes" id="UP000307874"/>
    </source>
</evidence>
<evidence type="ECO:0000256" key="1">
    <source>
        <dbReference type="SAM" id="MobiDB-lite"/>
    </source>
</evidence>
<dbReference type="OrthoDB" id="9794556at2"/>
<dbReference type="InterPro" id="IPR002881">
    <property type="entry name" value="DUF58"/>
</dbReference>
<organism evidence="3 4">
    <name type="scientific">Martelella lutilitoris</name>
    <dbReference type="NCBI Taxonomy" id="2583532"/>
    <lineage>
        <taxon>Bacteria</taxon>
        <taxon>Pseudomonadati</taxon>
        <taxon>Pseudomonadota</taxon>
        <taxon>Alphaproteobacteria</taxon>
        <taxon>Hyphomicrobiales</taxon>
        <taxon>Aurantimonadaceae</taxon>
        <taxon>Martelella</taxon>
    </lineage>
</organism>
<comment type="caution">
    <text evidence="3">The sequence shown here is derived from an EMBL/GenBank/DDBJ whole genome shotgun (WGS) entry which is preliminary data.</text>
</comment>
<dbReference type="RefSeq" id="WP_138747345.1">
    <property type="nucleotide sequence ID" value="NZ_VCLB01000002.1"/>
</dbReference>
<protein>
    <submittedName>
        <fullName evidence="3">DUF58 domain-containing protein</fullName>
    </submittedName>
</protein>
<dbReference type="PANTHER" id="PTHR33608:SF6">
    <property type="entry name" value="BLL2464 PROTEIN"/>
    <property type="match status" value="1"/>
</dbReference>
<feature type="domain" description="DUF58" evidence="2">
    <location>
        <begin position="60"/>
        <end position="260"/>
    </location>
</feature>
<accession>A0A5C4JVB8</accession>
<dbReference type="Proteomes" id="UP000307874">
    <property type="component" value="Unassembled WGS sequence"/>
</dbReference>
<gene>
    <name evidence="3" type="ORF">FF124_04840</name>
</gene>
<sequence>MAPIGQTTPPTARNSALAEGKRRASLLPDCLIEARRIANTVIAGWHGRRRRGPGENFWQFRPYAPGESLMRIDWRRSARDDHTYVRDMEWEAAHTVWLFADLSPSMQFRSEAAPVSKEHRALVLLLAIAETLLRSGERVGYPGLMEPVASRNGAEKLAHHLAAATEIPAVLPDTQMMRGPSELIVIGDFLDDPEALFSKIAPLSERGLKAHLVEVADPAEENFPYNGRTAFADPETGRELTLGRAESLREAYLEQYLARRDLISQTARRSGWSFFTHHTDRPASEALTALHMRLSGISGGQR</sequence>
<dbReference type="EMBL" id="VCLB01000002">
    <property type="protein sequence ID" value="TNB49315.1"/>
    <property type="molecule type" value="Genomic_DNA"/>
</dbReference>
<dbReference type="PANTHER" id="PTHR33608">
    <property type="entry name" value="BLL2464 PROTEIN"/>
    <property type="match status" value="1"/>
</dbReference>
<proteinExistence type="predicted"/>
<keyword evidence="4" id="KW-1185">Reference proteome</keyword>
<feature type="region of interest" description="Disordered" evidence="1">
    <location>
        <begin position="1"/>
        <end position="20"/>
    </location>
</feature>
<name>A0A5C4JVB8_9HYPH</name>
<evidence type="ECO:0000313" key="3">
    <source>
        <dbReference type="EMBL" id="TNB49315.1"/>
    </source>
</evidence>
<feature type="compositionally biased region" description="Polar residues" evidence="1">
    <location>
        <begin position="1"/>
        <end position="14"/>
    </location>
</feature>